<name>A0A4Z2GGZ4_9TELE</name>
<dbReference type="Proteomes" id="UP000314294">
    <property type="component" value="Unassembled WGS sequence"/>
</dbReference>
<gene>
    <name evidence="2" type="ORF">EYF80_037060</name>
</gene>
<evidence type="ECO:0000313" key="2">
    <source>
        <dbReference type="EMBL" id="TNN52756.1"/>
    </source>
</evidence>
<dbReference type="AlphaFoldDB" id="A0A4Z2GGZ4"/>
<comment type="caution">
    <text evidence="2">The sequence shown here is derived from an EMBL/GenBank/DDBJ whole genome shotgun (WGS) entry which is preliminary data.</text>
</comment>
<protein>
    <submittedName>
        <fullName evidence="2">Uncharacterized protein</fullName>
    </submittedName>
</protein>
<evidence type="ECO:0000256" key="1">
    <source>
        <dbReference type="SAM" id="MobiDB-lite"/>
    </source>
</evidence>
<dbReference type="EMBL" id="SRLO01000537">
    <property type="protein sequence ID" value="TNN52756.1"/>
    <property type="molecule type" value="Genomic_DNA"/>
</dbReference>
<proteinExistence type="predicted"/>
<accession>A0A4Z2GGZ4</accession>
<sequence>MLHAAPRRSTPLHAAPRPSPGDVPVTGRAGDVRRSGILMAVCFGNLGRRDEMCRSPEGPEISPSSCSLTDGLNRFLTGLTSNPIPSSPLHAVYTGVRNTVVPMKGPGVRR</sequence>
<reference evidence="2 3" key="1">
    <citation type="submission" date="2019-03" db="EMBL/GenBank/DDBJ databases">
        <title>First draft genome of Liparis tanakae, snailfish: a comprehensive survey of snailfish specific genes.</title>
        <authorList>
            <person name="Kim W."/>
            <person name="Song I."/>
            <person name="Jeong J.-H."/>
            <person name="Kim D."/>
            <person name="Kim S."/>
            <person name="Ryu S."/>
            <person name="Song J.Y."/>
            <person name="Lee S.K."/>
        </authorList>
    </citation>
    <scope>NUCLEOTIDE SEQUENCE [LARGE SCALE GENOMIC DNA]</scope>
    <source>
        <tissue evidence="2">Muscle</tissue>
    </source>
</reference>
<organism evidence="2 3">
    <name type="scientific">Liparis tanakae</name>
    <name type="common">Tanaka's snailfish</name>
    <dbReference type="NCBI Taxonomy" id="230148"/>
    <lineage>
        <taxon>Eukaryota</taxon>
        <taxon>Metazoa</taxon>
        <taxon>Chordata</taxon>
        <taxon>Craniata</taxon>
        <taxon>Vertebrata</taxon>
        <taxon>Euteleostomi</taxon>
        <taxon>Actinopterygii</taxon>
        <taxon>Neopterygii</taxon>
        <taxon>Teleostei</taxon>
        <taxon>Neoteleostei</taxon>
        <taxon>Acanthomorphata</taxon>
        <taxon>Eupercaria</taxon>
        <taxon>Perciformes</taxon>
        <taxon>Cottioidei</taxon>
        <taxon>Cottales</taxon>
        <taxon>Liparidae</taxon>
        <taxon>Liparis</taxon>
    </lineage>
</organism>
<feature type="region of interest" description="Disordered" evidence="1">
    <location>
        <begin position="1"/>
        <end position="30"/>
    </location>
</feature>
<keyword evidence="3" id="KW-1185">Reference proteome</keyword>
<evidence type="ECO:0000313" key="3">
    <source>
        <dbReference type="Proteomes" id="UP000314294"/>
    </source>
</evidence>